<dbReference type="Proteomes" id="UP001148838">
    <property type="component" value="Unassembled WGS sequence"/>
</dbReference>
<name>A0ABQ8RX89_PERAM</name>
<protein>
    <recommendedName>
        <fullName evidence="2">Reverse transcriptase domain-containing protein</fullName>
    </recommendedName>
</protein>
<organism evidence="3 4">
    <name type="scientific">Periplaneta americana</name>
    <name type="common">American cockroach</name>
    <name type="synonym">Blatta americana</name>
    <dbReference type="NCBI Taxonomy" id="6978"/>
    <lineage>
        <taxon>Eukaryota</taxon>
        <taxon>Metazoa</taxon>
        <taxon>Ecdysozoa</taxon>
        <taxon>Arthropoda</taxon>
        <taxon>Hexapoda</taxon>
        <taxon>Insecta</taxon>
        <taxon>Pterygota</taxon>
        <taxon>Neoptera</taxon>
        <taxon>Polyneoptera</taxon>
        <taxon>Dictyoptera</taxon>
        <taxon>Blattodea</taxon>
        <taxon>Blattoidea</taxon>
        <taxon>Blattidae</taxon>
        <taxon>Blattinae</taxon>
        <taxon>Periplaneta</taxon>
    </lineage>
</organism>
<dbReference type="InterPro" id="IPR043502">
    <property type="entry name" value="DNA/RNA_pol_sf"/>
</dbReference>
<sequence>MGDTSRTREIGGQGRYKEDKANTRGTSRVRMGQFLSDAFPIHCGLKQGDALSPLLFNLALEYAIRKVQDNREGLELNGLHQLFVYADDVDMLGKTPQTNRENTEILLEANKAIGLVHHDHGWATRAPKVLKKTLKERKADGASRSSYKLFVVSLQKPRCALAAHAGDRDIYSMV</sequence>
<accession>A0ABQ8RX89</accession>
<comment type="caution">
    <text evidence="3">The sequence shown here is derived from an EMBL/GenBank/DDBJ whole genome shotgun (WGS) entry which is preliminary data.</text>
</comment>
<evidence type="ECO:0000256" key="1">
    <source>
        <dbReference type="SAM" id="MobiDB-lite"/>
    </source>
</evidence>
<feature type="domain" description="Reverse transcriptase" evidence="2">
    <location>
        <begin position="37"/>
        <end position="115"/>
    </location>
</feature>
<dbReference type="EMBL" id="JAJSOF020000040">
    <property type="protein sequence ID" value="KAJ4426342.1"/>
    <property type="molecule type" value="Genomic_DNA"/>
</dbReference>
<evidence type="ECO:0000313" key="4">
    <source>
        <dbReference type="Proteomes" id="UP001148838"/>
    </source>
</evidence>
<dbReference type="SUPFAM" id="SSF56672">
    <property type="entry name" value="DNA/RNA polymerases"/>
    <property type="match status" value="1"/>
</dbReference>
<proteinExistence type="predicted"/>
<dbReference type="InterPro" id="IPR000477">
    <property type="entry name" value="RT_dom"/>
</dbReference>
<feature type="compositionally biased region" description="Basic and acidic residues" evidence="1">
    <location>
        <begin position="1"/>
        <end position="22"/>
    </location>
</feature>
<keyword evidence="4" id="KW-1185">Reference proteome</keyword>
<gene>
    <name evidence="3" type="ORF">ANN_27156</name>
</gene>
<dbReference type="Pfam" id="PF00078">
    <property type="entry name" value="RVT_1"/>
    <property type="match status" value="1"/>
</dbReference>
<evidence type="ECO:0000259" key="2">
    <source>
        <dbReference type="Pfam" id="PF00078"/>
    </source>
</evidence>
<feature type="region of interest" description="Disordered" evidence="1">
    <location>
        <begin position="1"/>
        <end position="27"/>
    </location>
</feature>
<evidence type="ECO:0000313" key="3">
    <source>
        <dbReference type="EMBL" id="KAJ4426342.1"/>
    </source>
</evidence>
<reference evidence="3 4" key="1">
    <citation type="journal article" date="2022" name="Allergy">
        <title>Genome assembly and annotation of Periplaneta americana reveal a comprehensive cockroach allergen profile.</title>
        <authorList>
            <person name="Wang L."/>
            <person name="Xiong Q."/>
            <person name="Saelim N."/>
            <person name="Wang L."/>
            <person name="Nong W."/>
            <person name="Wan A.T."/>
            <person name="Shi M."/>
            <person name="Liu X."/>
            <person name="Cao Q."/>
            <person name="Hui J.H.L."/>
            <person name="Sookrung N."/>
            <person name="Leung T.F."/>
            <person name="Tungtrongchitr A."/>
            <person name="Tsui S.K.W."/>
        </authorList>
    </citation>
    <scope>NUCLEOTIDE SEQUENCE [LARGE SCALE GENOMIC DNA]</scope>
    <source>
        <strain evidence="3">PWHHKU_190912</strain>
    </source>
</reference>